<protein>
    <submittedName>
        <fullName evidence="3">Uncharacterized protein</fullName>
    </submittedName>
</protein>
<proteinExistence type="predicted"/>
<dbReference type="EMBL" id="LSYV01000031">
    <property type="protein sequence ID" value="KXZ48117.1"/>
    <property type="molecule type" value="Genomic_DNA"/>
</dbReference>
<reference evidence="4" key="1">
    <citation type="journal article" date="2016" name="Nat. Commun.">
        <title>The Gonium pectorale genome demonstrates co-option of cell cycle regulation during the evolution of multicellularity.</title>
        <authorList>
            <person name="Hanschen E.R."/>
            <person name="Marriage T.N."/>
            <person name="Ferris P.J."/>
            <person name="Hamaji T."/>
            <person name="Toyoda A."/>
            <person name="Fujiyama A."/>
            <person name="Neme R."/>
            <person name="Noguchi H."/>
            <person name="Minakuchi Y."/>
            <person name="Suzuki M."/>
            <person name="Kawai-Toyooka H."/>
            <person name="Smith D.R."/>
            <person name="Sparks H."/>
            <person name="Anderson J."/>
            <person name="Bakaric R."/>
            <person name="Luria V."/>
            <person name="Karger A."/>
            <person name="Kirschner M.W."/>
            <person name="Durand P.M."/>
            <person name="Michod R.E."/>
            <person name="Nozaki H."/>
            <person name="Olson B.J."/>
        </authorList>
    </citation>
    <scope>NUCLEOTIDE SEQUENCE [LARGE SCALE GENOMIC DNA]</scope>
    <source>
        <strain evidence="4">NIES-2863</strain>
    </source>
</reference>
<dbReference type="Proteomes" id="UP000075714">
    <property type="component" value="Unassembled WGS sequence"/>
</dbReference>
<keyword evidence="2" id="KW-0812">Transmembrane</keyword>
<keyword evidence="2" id="KW-0472">Membrane</keyword>
<feature type="compositionally biased region" description="Basic and acidic residues" evidence="1">
    <location>
        <begin position="219"/>
        <end position="246"/>
    </location>
</feature>
<evidence type="ECO:0000256" key="1">
    <source>
        <dbReference type="SAM" id="MobiDB-lite"/>
    </source>
</evidence>
<organism evidence="3 4">
    <name type="scientific">Gonium pectorale</name>
    <name type="common">Green alga</name>
    <dbReference type="NCBI Taxonomy" id="33097"/>
    <lineage>
        <taxon>Eukaryota</taxon>
        <taxon>Viridiplantae</taxon>
        <taxon>Chlorophyta</taxon>
        <taxon>core chlorophytes</taxon>
        <taxon>Chlorophyceae</taxon>
        <taxon>CS clade</taxon>
        <taxon>Chlamydomonadales</taxon>
        <taxon>Volvocaceae</taxon>
        <taxon>Gonium</taxon>
    </lineage>
</organism>
<evidence type="ECO:0000313" key="3">
    <source>
        <dbReference type="EMBL" id="KXZ48117.1"/>
    </source>
</evidence>
<evidence type="ECO:0000313" key="4">
    <source>
        <dbReference type="Proteomes" id="UP000075714"/>
    </source>
</evidence>
<feature type="transmembrane region" description="Helical" evidence="2">
    <location>
        <begin position="151"/>
        <end position="173"/>
    </location>
</feature>
<dbReference type="AlphaFoldDB" id="A0A150GE45"/>
<comment type="caution">
    <text evidence="3">The sequence shown here is derived from an EMBL/GenBank/DDBJ whole genome shotgun (WGS) entry which is preliminary data.</text>
</comment>
<gene>
    <name evidence="3" type="ORF">GPECTOR_30g213</name>
</gene>
<keyword evidence="2" id="KW-1133">Transmembrane helix</keyword>
<feature type="region of interest" description="Disordered" evidence="1">
    <location>
        <begin position="206"/>
        <end position="268"/>
    </location>
</feature>
<sequence>MRRAGVAFELAVLGCFFLLFTPHTAIIRAQMMDMAGAAGAGGGGGVLGAINAAGGDISSVVDQFRAQRDAAQAVVGNAQEAADAATARVPDLVRTGINETQVAEFYAQFAQNFGSGANLQAIQDIWASSNIKQLSDQARTVRDTLLSAAQLGIAAITAGPFAVIGLIVIGLGLASAITSLLGGILYAAASAVGLYVTLAGITSSECEAAATPEEDKEEDKDKEKHYYEKDKEHPKEDDKYHEDKYKKPPSPPDAPSAPVYKPKKPSKPRVNCFEKQKQVAWVASIMSQAEEANKYLMPLMYNGAAEGLVSVSEGVLRAAVTVAKRLQAAPDN</sequence>
<keyword evidence="4" id="KW-1185">Reference proteome</keyword>
<name>A0A150GE45_GONPE</name>
<evidence type="ECO:0000256" key="2">
    <source>
        <dbReference type="SAM" id="Phobius"/>
    </source>
</evidence>
<accession>A0A150GE45</accession>
<dbReference type="OrthoDB" id="545655at2759"/>
<feature type="transmembrane region" description="Helical" evidence="2">
    <location>
        <begin position="180"/>
        <end position="201"/>
    </location>
</feature>